<evidence type="ECO:0000256" key="1">
    <source>
        <dbReference type="SAM" id="Phobius"/>
    </source>
</evidence>
<evidence type="ECO:0000313" key="2">
    <source>
        <dbReference type="Ensembl" id="ENSMMUP00000078467.1"/>
    </source>
</evidence>
<sequence length="185" mass="20791">MESCLFCHVAGVTGVWLHNLGSLQPSPPSLSDSCAAASQVAEITGVHHHTWLIFFFFFFFFFFRVEMGFCHIGQASLEFLALRDLPTLASQSARITGMSYHAWSTIMSFSEWCLFQKQLPASQHTRRTGWSCQKFTPYASETPSPIRFLIKAFVLSCEMATLLGPLSTVKSFPLSFIKLLVQTHP</sequence>
<keyword evidence="1" id="KW-0812">Transmembrane</keyword>
<dbReference type="AlphaFoldDB" id="A0A5F8AN43"/>
<feature type="transmembrane region" description="Helical" evidence="1">
    <location>
        <begin position="46"/>
        <end position="63"/>
    </location>
</feature>
<name>A0A5F8AN43_MACMU</name>
<reference evidence="2" key="3">
    <citation type="submission" date="2025-08" db="UniProtKB">
        <authorList>
            <consortium name="Ensembl"/>
        </authorList>
    </citation>
    <scope>IDENTIFICATION</scope>
    <source>
        <strain evidence="2">17573</strain>
    </source>
</reference>
<dbReference type="VEuPathDB" id="HostDB:ENSMMUG00000051386"/>
<protein>
    <submittedName>
        <fullName evidence="2">Uncharacterized protein</fullName>
    </submittedName>
</protein>
<dbReference type="PANTHER" id="PTHR12138">
    <property type="entry name" value="PRIMATE-EXPANDED PROTEIN FAMILY"/>
    <property type="match status" value="1"/>
</dbReference>
<dbReference type="Bgee" id="ENSMMUG00000051386">
    <property type="expression patterns" value="Expressed in ileum and 7 other cell types or tissues"/>
</dbReference>
<reference evidence="2" key="2">
    <citation type="submission" date="2019-01" db="EMBL/GenBank/DDBJ databases">
        <authorList>
            <person name="Graves T."/>
            <person name="Eichler E.E."/>
            <person name="Wilson R.K."/>
        </authorList>
    </citation>
    <scope>NUCLEOTIDE SEQUENCE [LARGE SCALE GENOMIC DNA]</scope>
    <source>
        <strain evidence="2">17573</strain>
    </source>
</reference>
<evidence type="ECO:0000313" key="3">
    <source>
        <dbReference type="Proteomes" id="UP000006718"/>
    </source>
</evidence>
<dbReference type="GeneTree" id="ENSGT01120000271815"/>
<dbReference type="InParanoid" id="A0A5F8AN43"/>
<dbReference type="Ensembl" id="ENSMMUT00000088134.1">
    <property type="protein sequence ID" value="ENSMMUP00000078467.1"/>
    <property type="gene ID" value="ENSMMUG00000051386.1"/>
</dbReference>
<keyword evidence="3" id="KW-1185">Reference proteome</keyword>
<reference evidence="3" key="1">
    <citation type="journal article" date="2007" name="Science">
        <title>Evolutionary and biomedical insights from the rhesus macaque genome.</title>
        <authorList>
            <person name="Gibbs R.A."/>
            <person name="Rogers J."/>
            <person name="Katze M.G."/>
            <person name="Bumgarner R."/>
            <person name="Weinstock G.M."/>
            <person name="Mardis E.R."/>
            <person name="Remington K.A."/>
            <person name="Strausberg R.L."/>
            <person name="Venter J.C."/>
            <person name="Wilson R.K."/>
            <person name="Batzer M.A."/>
            <person name="Bustamante C.D."/>
            <person name="Eichler E.E."/>
            <person name="Hahn M.W."/>
            <person name="Hardison R.C."/>
            <person name="Makova K.D."/>
            <person name="Miller W."/>
            <person name="Milosavljevic A."/>
            <person name="Palermo R.E."/>
            <person name="Siepel A."/>
            <person name="Sikela J.M."/>
            <person name="Attaway T."/>
            <person name="Bell S."/>
            <person name="Bernard K.E."/>
            <person name="Buhay C.J."/>
            <person name="Chandrabose M.N."/>
            <person name="Dao M."/>
            <person name="Davis C."/>
            <person name="Delehaunty K.D."/>
            <person name="Ding Y."/>
            <person name="Dinh H.H."/>
            <person name="Dugan-Rocha S."/>
            <person name="Fulton L.A."/>
            <person name="Gabisi R.A."/>
            <person name="Garner T.T."/>
            <person name="Godfrey J."/>
            <person name="Hawes A.C."/>
            <person name="Hernandez J."/>
            <person name="Hines S."/>
            <person name="Holder M."/>
            <person name="Hume J."/>
            <person name="Jhangiani S.N."/>
            <person name="Joshi V."/>
            <person name="Khan Z.M."/>
            <person name="Kirkness E.F."/>
            <person name="Cree A."/>
            <person name="Fowler R.G."/>
            <person name="Lee S."/>
            <person name="Lewis L.R."/>
            <person name="Li Z."/>
            <person name="Liu Y.-S."/>
            <person name="Moore S.M."/>
            <person name="Muzny D."/>
            <person name="Nazareth L.V."/>
            <person name="Ngo D.N."/>
            <person name="Okwuonu G.O."/>
            <person name="Pai G."/>
            <person name="Parker D."/>
            <person name="Paul H.A."/>
            <person name="Pfannkoch C."/>
            <person name="Pohl C.S."/>
            <person name="Rogers Y.-H.C."/>
            <person name="Ruiz S.J."/>
            <person name="Sabo A."/>
            <person name="Santibanez J."/>
            <person name="Schneider B.W."/>
            <person name="Smith S.M."/>
            <person name="Sodergren E."/>
            <person name="Svatek A.F."/>
            <person name="Utterback T.R."/>
            <person name="Vattathil S."/>
            <person name="Warren W."/>
            <person name="White C.S."/>
            <person name="Chinwalla A.T."/>
            <person name="Feng Y."/>
            <person name="Halpern A.L."/>
            <person name="Hillier L.W."/>
            <person name="Huang X."/>
            <person name="Minx P."/>
            <person name="Nelson J.O."/>
            <person name="Pepin K.H."/>
            <person name="Qin X."/>
            <person name="Sutton G.G."/>
            <person name="Venter E."/>
            <person name="Walenz B.P."/>
            <person name="Wallis J.W."/>
            <person name="Worley K.C."/>
            <person name="Yang S.-P."/>
            <person name="Jones S.M."/>
            <person name="Marra M.A."/>
            <person name="Rocchi M."/>
            <person name="Schein J.E."/>
            <person name="Baertsch R."/>
            <person name="Clarke L."/>
            <person name="Csuros M."/>
            <person name="Glasscock J."/>
            <person name="Harris R.A."/>
            <person name="Havlak P."/>
            <person name="Jackson A.R."/>
            <person name="Jiang H."/>
            <person name="Liu Y."/>
            <person name="Messina D.N."/>
            <person name="Shen Y."/>
            <person name="Song H.X.-Z."/>
            <person name="Wylie T."/>
            <person name="Zhang L."/>
            <person name="Birney E."/>
            <person name="Han K."/>
            <person name="Konkel M.K."/>
            <person name="Lee J."/>
            <person name="Smit A.F.A."/>
            <person name="Ullmer B."/>
            <person name="Wang H."/>
            <person name="Xing J."/>
            <person name="Burhans R."/>
            <person name="Cheng Z."/>
            <person name="Karro J.E."/>
            <person name="Ma J."/>
            <person name="Raney B."/>
            <person name="She X."/>
            <person name="Cox M.J."/>
            <person name="Demuth J.P."/>
            <person name="Dumas L.J."/>
            <person name="Han S.-G."/>
            <person name="Hopkins J."/>
            <person name="Karimpour-Fard A."/>
            <person name="Kim Y.H."/>
            <person name="Pollack J.R."/>
            <person name="Vinar T."/>
            <person name="Addo-Quaye C."/>
            <person name="Degenhardt J."/>
            <person name="Denby A."/>
            <person name="Hubisz M.J."/>
            <person name="Indap A."/>
            <person name="Kosiol C."/>
            <person name="Lahn B.T."/>
            <person name="Lawson H.A."/>
            <person name="Marklein A."/>
            <person name="Nielsen R."/>
            <person name="Vallender E.J."/>
            <person name="Clark A.G."/>
            <person name="Ferguson B."/>
            <person name="Hernandez R.D."/>
            <person name="Hirani K."/>
            <person name="Kehrer-Sawatzki H."/>
            <person name="Kolb J."/>
            <person name="Patil S."/>
            <person name="Pu L.-L."/>
            <person name="Ren Y."/>
            <person name="Smith D.G."/>
            <person name="Wheeler D.A."/>
            <person name="Schenck I."/>
            <person name="Ball E.V."/>
            <person name="Chen R."/>
            <person name="Cooper D.N."/>
            <person name="Giardine B."/>
            <person name="Hsu F."/>
            <person name="Kent W.J."/>
            <person name="Lesk A."/>
            <person name="Nelson D.L."/>
            <person name="O'brien W.E."/>
            <person name="Pruefer K."/>
            <person name="Stenson P.D."/>
            <person name="Wallace J.C."/>
            <person name="Ke H."/>
            <person name="Liu X.-M."/>
            <person name="Wang P."/>
            <person name="Xiang A.P."/>
            <person name="Yang F."/>
            <person name="Barber G.P."/>
            <person name="Haussler D."/>
            <person name="Karolchik D."/>
            <person name="Kern A.D."/>
            <person name="Kuhn R.M."/>
            <person name="Smith K.E."/>
            <person name="Zwieg A.S."/>
        </authorList>
    </citation>
    <scope>NUCLEOTIDE SEQUENCE [LARGE SCALE GENOMIC DNA]</scope>
    <source>
        <strain evidence="3">17573</strain>
    </source>
</reference>
<keyword evidence="1" id="KW-1133">Transmembrane helix</keyword>
<reference evidence="2" key="4">
    <citation type="submission" date="2025-09" db="UniProtKB">
        <authorList>
            <consortium name="Ensembl"/>
        </authorList>
    </citation>
    <scope>IDENTIFICATION</scope>
    <source>
        <strain evidence="2">17573</strain>
    </source>
</reference>
<dbReference type="PRINTS" id="PR02045">
    <property type="entry name" value="F138DOMAIN"/>
</dbReference>
<proteinExistence type="predicted"/>
<dbReference type="PANTHER" id="PTHR12138:SF152">
    <property type="entry name" value="C2H2-TYPE DOMAIN-CONTAINING PROTEIN"/>
    <property type="match status" value="1"/>
</dbReference>
<organism evidence="2 3">
    <name type="scientific">Macaca mulatta</name>
    <name type="common">Rhesus macaque</name>
    <dbReference type="NCBI Taxonomy" id="9544"/>
    <lineage>
        <taxon>Eukaryota</taxon>
        <taxon>Metazoa</taxon>
        <taxon>Chordata</taxon>
        <taxon>Craniata</taxon>
        <taxon>Vertebrata</taxon>
        <taxon>Euteleostomi</taxon>
        <taxon>Mammalia</taxon>
        <taxon>Eutheria</taxon>
        <taxon>Euarchontoglires</taxon>
        <taxon>Primates</taxon>
        <taxon>Haplorrhini</taxon>
        <taxon>Catarrhini</taxon>
        <taxon>Cercopithecidae</taxon>
        <taxon>Cercopithecinae</taxon>
        <taxon>Macaca</taxon>
    </lineage>
</organism>
<accession>A0A5F8AN43</accession>
<keyword evidence="1" id="KW-0472">Membrane</keyword>
<dbReference type="Proteomes" id="UP000006718">
    <property type="component" value="Chromosome 17"/>
</dbReference>